<dbReference type="Pfam" id="PF04073">
    <property type="entry name" value="tRNA_edit"/>
    <property type="match status" value="1"/>
</dbReference>
<name>A0A2B4SNV9_STYPI</name>
<dbReference type="InterPro" id="IPR007214">
    <property type="entry name" value="YbaK/aa-tRNA-synth-assoc-dom"/>
</dbReference>
<dbReference type="Proteomes" id="UP000225706">
    <property type="component" value="Unassembled WGS sequence"/>
</dbReference>
<dbReference type="CDD" id="cd04335">
    <property type="entry name" value="PrdX_deacylase"/>
    <property type="match status" value="1"/>
</dbReference>
<dbReference type="OrthoDB" id="424586at2759"/>
<dbReference type="AlphaFoldDB" id="A0A2B4SNV9"/>
<evidence type="ECO:0000256" key="2">
    <source>
        <dbReference type="ARBA" id="ARBA00031612"/>
    </source>
</evidence>
<protein>
    <recommendedName>
        <fullName evidence="2">PrdX deacylase domain-containing protein 1</fullName>
    </recommendedName>
</protein>
<gene>
    <name evidence="4" type="primary">Prorsd1</name>
    <name evidence="4" type="ORF">AWC38_SpisGene4456</name>
</gene>
<dbReference type="FunFam" id="3.90.960.10:FF:000005">
    <property type="entry name" value="Putative prolyl-tRNA synthetase"/>
    <property type="match status" value="1"/>
</dbReference>
<keyword evidence="4" id="KW-0030">Aminoacyl-tRNA synthetase</keyword>
<dbReference type="InterPro" id="IPR040285">
    <property type="entry name" value="ProX/PRXD1"/>
</dbReference>
<dbReference type="GO" id="GO:0002161">
    <property type="term" value="F:aminoacyl-tRNA deacylase activity"/>
    <property type="evidence" value="ECO:0007669"/>
    <property type="project" value="InterPro"/>
</dbReference>
<accession>A0A2B4SNV9</accession>
<evidence type="ECO:0000313" key="4">
    <source>
        <dbReference type="EMBL" id="PFX30753.1"/>
    </source>
</evidence>
<dbReference type="InterPro" id="IPR036754">
    <property type="entry name" value="YbaK/aa-tRNA-synt-asso_dom_sf"/>
</dbReference>
<organism evidence="4 5">
    <name type="scientific">Stylophora pistillata</name>
    <name type="common">Smooth cauliflower coral</name>
    <dbReference type="NCBI Taxonomy" id="50429"/>
    <lineage>
        <taxon>Eukaryota</taxon>
        <taxon>Metazoa</taxon>
        <taxon>Cnidaria</taxon>
        <taxon>Anthozoa</taxon>
        <taxon>Hexacorallia</taxon>
        <taxon>Scleractinia</taxon>
        <taxon>Astrocoeniina</taxon>
        <taxon>Pocilloporidae</taxon>
        <taxon>Stylophora</taxon>
    </lineage>
</organism>
<evidence type="ECO:0000256" key="1">
    <source>
        <dbReference type="ARBA" id="ARBA00010201"/>
    </source>
</evidence>
<dbReference type="Gene3D" id="3.90.960.10">
    <property type="entry name" value="YbaK/aminoacyl-tRNA synthetase-associated domain"/>
    <property type="match status" value="1"/>
</dbReference>
<dbReference type="PANTHER" id="PTHR31423">
    <property type="entry name" value="YBAK DOMAIN-CONTAINING PROTEIN"/>
    <property type="match status" value="1"/>
</dbReference>
<keyword evidence="4" id="KW-0436">Ligase</keyword>
<dbReference type="SUPFAM" id="SSF55826">
    <property type="entry name" value="YbaK/ProRS associated domain"/>
    <property type="match status" value="1"/>
</dbReference>
<evidence type="ECO:0000259" key="3">
    <source>
        <dbReference type="Pfam" id="PF04073"/>
    </source>
</evidence>
<dbReference type="EMBL" id="LSMT01000046">
    <property type="protein sequence ID" value="PFX30753.1"/>
    <property type="molecule type" value="Genomic_DNA"/>
</dbReference>
<evidence type="ECO:0000313" key="5">
    <source>
        <dbReference type="Proteomes" id="UP000225706"/>
    </source>
</evidence>
<keyword evidence="5" id="KW-1185">Reference proteome</keyword>
<comment type="similarity">
    <text evidence="1">Belongs to the PRORSD1 family.</text>
</comment>
<reference evidence="5" key="1">
    <citation type="journal article" date="2017" name="bioRxiv">
        <title>Comparative analysis of the genomes of Stylophora pistillata and Acropora digitifera provides evidence for extensive differences between species of corals.</title>
        <authorList>
            <person name="Voolstra C.R."/>
            <person name="Li Y."/>
            <person name="Liew Y.J."/>
            <person name="Baumgarten S."/>
            <person name="Zoccola D."/>
            <person name="Flot J.-F."/>
            <person name="Tambutte S."/>
            <person name="Allemand D."/>
            <person name="Aranda M."/>
        </authorList>
    </citation>
    <scope>NUCLEOTIDE SEQUENCE [LARGE SCALE GENOMIC DNA]</scope>
</reference>
<dbReference type="PANTHER" id="PTHR31423:SF3">
    <property type="entry name" value="PROLYL-TRNA SYNTHETASE ASSOCIATED DOMAIN-CONTAINING PROTEIN 1-RELATED"/>
    <property type="match status" value="1"/>
</dbReference>
<feature type="domain" description="YbaK/aminoacyl-tRNA synthetase-associated" evidence="3">
    <location>
        <begin position="35"/>
        <end position="164"/>
    </location>
</feature>
<proteinExistence type="inferred from homology"/>
<dbReference type="GO" id="GO:0004812">
    <property type="term" value="F:aminoacyl-tRNA ligase activity"/>
    <property type="evidence" value="ECO:0007669"/>
    <property type="project" value="UniProtKB-KW"/>
</dbReference>
<comment type="caution">
    <text evidence="4">The sequence shown here is derived from an EMBL/GenBank/DDBJ whole genome shotgun (WGS) entry which is preliminary data.</text>
</comment>
<sequence length="177" mass="19689">MIAEDCKNVLKMVGGRKELMEYLENLGITSETVEHPAVFTVEAMMPYVGHLSGALSKNLFLKDKKKKRLWLFTALATREINLNDLAKKVGAGGGFRFADEAVMLEKLGVGQGCVTPLSLFNDSQQEVTFLLDASFVEDNHEKVNFHPMTNEATIGMKPEDFIKFVKATGHDPVIVHF</sequence>